<dbReference type="Proteomes" id="UP000295680">
    <property type="component" value="Unassembled WGS sequence"/>
</dbReference>
<reference evidence="1 2" key="1">
    <citation type="submission" date="2019-03" db="EMBL/GenBank/DDBJ databases">
        <title>Genomic Encyclopedia of Type Strains, Phase IV (KMG-IV): sequencing the most valuable type-strain genomes for metagenomic binning, comparative biology and taxonomic classification.</title>
        <authorList>
            <person name="Goeker M."/>
        </authorList>
    </citation>
    <scope>NUCLEOTIDE SEQUENCE [LARGE SCALE GENOMIC DNA]</scope>
    <source>
        <strain evidence="1 2">DSM 45934</strain>
    </source>
</reference>
<organism evidence="1 2">
    <name type="scientific">Actinocrispum wychmicini</name>
    <dbReference type="NCBI Taxonomy" id="1213861"/>
    <lineage>
        <taxon>Bacteria</taxon>
        <taxon>Bacillati</taxon>
        <taxon>Actinomycetota</taxon>
        <taxon>Actinomycetes</taxon>
        <taxon>Pseudonocardiales</taxon>
        <taxon>Pseudonocardiaceae</taxon>
        <taxon>Actinocrispum</taxon>
    </lineage>
</organism>
<protein>
    <recommendedName>
        <fullName evidence="3">PH (Pleckstrin Homology) domain-containing protein</fullName>
    </recommendedName>
</protein>
<sequence length="125" mass="13874">MPLSAVVRDRCRALLPVGEQLRYVFPATSLWSGRAVMLADFIVAVTDNQVIVLGCRWLRRNRPSSVWATYPRGLRLGPVEMYGSLPPTVTIGALLLEVDEEYVPVIRAADAELEDCLPLDPLPDL</sequence>
<comment type="caution">
    <text evidence="1">The sequence shown here is derived from an EMBL/GenBank/DDBJ whole genome shotgun (WGS) entry which is preliminary data.</text>
</comment>
<name>A0A4R2JUZ0_9PSEU</name>
<proteinExistence type="predicted"/>
<evidence type="ECO:0000313" key="1">
    <source>
        <dbReference type="EMBL" id="TCO57965.1"/>
    </source>
</evidence>
<dbReference type="RefSeq" id="WP_132118370.1">
    <property type="nucleotide sequence ID" value="NZ_SLWS01000005.1"/>
</dbReference>
<accession>A0A4R2JUZ0</accession>
<keyword evidence="2" id="KW-1185">Reference proteome</keyword>
<evidence type="ECO:0000313" key="2">
    <source>
        <dbReference type="Proteomes" id="UP000295680"/>
    </source>
</evidence>
<dbReference type="AlphaFoldDB" id="A0A4R2JUZ0"/>
<evidence type="ECO:0008006" key="3">
    <source>
        <dbReference type="Google" id="ProtNLM"/>
    </source>
</evidence>
<gene>
    <name evidence="1" type="ORF">EV192_10527</name>
</gene>
<dbReference type="OrthoDB" id="3629087at2"/>
<dbReference type="EMBL" id="SLWS01000005">
    <property type="protein sequence ID" value="TCO57965.1"/>
    <property type="molecule type" value="Genomic_DNA"/>
</dbReference>